<dbReference type="Proteomes" id="UP001223586">
    <property type="component" value="Unassembled WGS sequence"/>
</dbReference>
<accession>A0ABT9WYU3</accession>
<comment type="caution">
    <text evidence="2">The sequence shown here is derived from an EMBL/GenBank/DDBJ whole genome shotgun (WGS) entry which is preliminary data.</text>
</comment>
<name>A0ABT9WYU3_9BACI</name>
<organism evidence="2 3">
    <name type="scientific">Bacillus chungangensis</name>
    <dbReference type="NCBI Taxonomy" id="587633"/>
    <lineage>
        <taxon>Bacteria</taxon>
        <taxon>Bacillati</taxon>
        <taxon>Bacillota</taxon>
        <taxon>Bacilli</taxon>
        <taxon>Bacillales</taxon>
        <taxon>Bacillaceae</taxon>
        <taxon>Bacillus</taxon>
    </lineage>
</organism>
<evidence type="ECO:0000313" key="3">
    <source>
        <dbReference type="Proteomes" id="UP001223586"/>
    </source>
</evidence>
<proteinExistence type="predicted"/>
<dbReference type="PANTHER" id="PTHR37947">
    <property type="entry name" value="BLL2462 PROTEIN"/>
    <property type="match status" value="1"/>
</dbReference>
<feature type="domain" description="Putative glutamine amidotransferase" evidence="1">
    <location>
        <begin position="2"/>
        <end position="242"/>
    </location>
</feature>
<evidence type="ECO:0000313" key="2">
    <source>
        <dbReference type="EMBL" id="MDQ0178463.1"/>
    </source>
</evidence>
<dbReference type="RefSeq" id="WP_307233313.1">
    <property type="nucleotide sequence ID" value="NZ_JAUSTT010000046.1"/>
</dbReference>
<sequence>MKVLFIGESWTVHMIHAKGYDTFESTKYEEGATHLLDCLRNEGVQVDYMPAHEVQVRFPKTLVALEKYDAIVISDIGSNTFLLQNRTFYQMEMIPNALELIKAYVANGGGLLMIGGYLSFMGIEGKANYKHTALADVLPVEMLDGDDRVEKPEGIVPVTVRVHPITKGMKDWPPFLGYNRFTAKERAKVLAKIGEDPLLVIGDYENGKTAAFASDCAPHWGSQAFMEWEQYASLWVKILEQISKNHVNKDCSKQPEKQWQDSKETPIQTMHIAPILPDERQMLGMDYAESRSYL</sequence>
<dbReference type="PIRSF" id="PIRSF034405">
    <property type="entry name" value="UCP034405"/>
    <property type="match status" value="1"/>
</dbReference>
<dbReference type="CDD" id="cd03143">
    <property type="entry name" value="A4_beta-galactosidase_middle_domain"/>
    <property type="match status" value="1"/>
</dbReference>
<dbReference type="PANTHER" id="PTHR37947:SF1">
    <property type="entry name" value="BLL2462 PROTEIN"/>
    <property type="match status" value="1"/>
</dbReference>
<dbReference type="Pfam" id="PF07090">
    <property type="entry name" value="GATase1_like"/>
    <property type="match status" value="1"/>
</dbReference>
<dbReference type="Gene3D" id="3.40.50.880">
    <property type="match status" value="1"/>
</dbReference>
<keyword evidence="3" id="KW-1185">Reference proteome</keyword>
<dbReference type="SUPFAM" id="SSF52317">
    <property type="entry name" value="Class I glutamine amidotransferase-like"/>
    <property type="match status" value="1"/>
</dbReference>
<evidence type="ECO:0000259" key="1">
    <source>
        <dbReference type="Pfam" id="PF07090"/>
    </source>
</evidence>
<dbReference type="EMBL" id="JAUSTT010000046">
    <property type="protein sequence ID" value="MDQ0178463.1"/>
    <property type="molecule type" value="Genomic_DNA"/>
</dbReference>
<dbReference type="InterPro" id="IPR029062">
    <property type="entry name" value="Class_I_gatase-like"/>
</dbReference>
<reference evidence="2 3" key="1">
    <citation type="submission" date="2023-07" db="EMBL/GenBank/DDBJ databases">
        <title>Genomic Encyclopedia of Type Strains, Phase IV (KMG-IV): sequencing the most valuable type-strain genomes for metagenomic binning, comparative biology and taxonomic classification.</title>
        <authorList>
            <person name="Goeker M."/>
        </authorList>
    </citation>
    <scope>NUCLEOTIDE SEQUENCE [LARGE SCALE GENOMIC DNA]</scope>
    <source>
        <strain evidence="2 3">DSM 23837</strain>
    </source>
</reference>
<protein>
    <submittedName>
        <fullName evidence="2">Membrane protein</fullName>
    </submittedName>
</protein>
<gene>
    <name evidence="2" type="ORF">J2S08_004370</name>
</gene>
<dbReference type="InterPro" id="IPR017027">
    <property type="entry name" value="STM3548-like"/>
</dbReference>
<dbReference type="InterPro" id="IPR010768">
    <property type="entry name" value="GATase1-like"/>
</dbReference>